<keyword evidence="1" id="KW-0472">Membrane</keyword>
<dbReference type="Proteomes" id="UP001472866">
    <property type="component" value="Chromosome 15"/>
</dbReference>
<feature type="transmembrane region" description="Helical" evidence="1">
    <location>
        <begin position="149"/>
        <end position="167"/>
    </location>
</feature>
<sequence length="189" mass="20970">MAASGRSPFDPAAQCSGCERVHDFLEASYSYALDLRRAGQPFDHVVPDTAKDICESSYLRHYKSREDVFGLVTFVHGRGSIAGTRGPLNDLCNEIHDANPLAFQDVLAKGEDGGRVLCQAVCELWYDMNLTDKLRFAAHERGGAQLLRLAPYAIIAALFVFLVLHYLHSVARRALAWAAARFSKKKKKT</sequence>
<organism evidence="2 3">
    <name type="scientific">Chloropicon roscoffensis</name>
    <dbReference type="NCBI Taxonomy" id="1461544"/>
    <lineage>
        <taxon>Eukaryota</taxon>
        <taxon>Viridiplantae</taxon>
        <taxon>Chlorophyta</taxon>
        <taxon>Chloropicophyceae</taxon>
        <taxon>Chloropicales</taxon>
        <taxon>Chloropicaceae</taxon>
        <taxon>Chloropicon</taxon>
    </lineage>
</organism>
<evidence type="ECO:0000313" key="3">
    <source>
        <dbReference type="Proteomes" id="UP001472866"/>
    </source>
</evidence>
<keyword evidence="3" id="KW-1185">Reference proteome</keyword>
<evidence type="ECO:0000256" key="1">
    <source>
        <dbReference type="SAM" id="Phobius"/>
    </source>
</evidence>
<evidence type="ECO:0000313" key="2">
    <source>
        <dbReference type="EMBL" id="WZN66454.1"/>
    </source>
</evidence>
<name>A0AAX4PLG0_9CHLO</name>
<protein>
    <submittedName>
        <fullName evidence="2">Uncharacterized protein</fullName>
    </submittedName>
</protein>
<dbReference type="AlphaFoldDB" id="A0AAX4PLG0"/>
<keyword evidence="1" id="KW-1133">Transmembrane helix</keyword>
<dbReference type="EMBL" id="CP151515">
    <property type="protein sequence ID" value="WZN66454.1"/>
    <property type="molecule type" value="Genomic_DNA"/>
</dbReference>
<proteinExistence type="predicted"/>
<gene>
    <name evidence="2" type="ORF">HKI87_15g80210</name>
</gene>
<keyword evidence="1" id="KW-0812">Transmembrane</keyword>
<reference evidence="2 3" key="1">
    <citation type="submission" date="2024-03" db="EMBL/GenBank/DDBJ databases">
        <title>Complete genome sequence of the green alga Chloropicon roscoffensis RCC1871.</title>
        <authorList>
            <person name="Lemieux C."/>
            <person name="Pombert J.-F."/>
            <person name="Otis C."/>
            <person name="Turmel M."/>
        </authorList>
    </citation>
    <scope>NUCLEOTIDE SEQUENCE [LARGE SCALE GENOMIC DNA]</scope>
    <source>
        <strain evidence="2 3">RCC1871</strain>
    </source>
</reference>
<accession>A0AAX4PLG0</accession>